<dbReference type="OrthoDB" id="418242at2759"/>
<dbReference type="AlphaFoldDB" id="A0A8H7ZLX8"/>
<dbReference type="GO" id="GO:0071169">
    <property type="term" value="P:establishment of protein localization to chromatin"/>
    <property type="evidence" value="ECO:0007669"/>
    <property type="project" value="TreeGrafter"/>
</dbReference>
<sequence length="658" mass="70704">MEAIGVAAAEPAESHEGKRFGVHALNAVEIALEAKRNPLSFLEKRIRKKFSATVTDETVTEISPHENVRQREADTLRKRRRSSHGKVKESVSDALQPLSSAHCPENKLRSSAAQLTKQASESSSQMSTSACMAASALPPIDPMKMVTPARPVSKRLPGSSPHTSTSAGSAHYGSQTAALPTSARRNTRGLSDSSTRGSVSTGEVITTPSPSRPGPASIPAKKRRKLSATVSTPVVDSGEATSTPVTPRHDKPRVLVEIRSRISFSASSPGSQDQDFNDNSPTAKPIGEFSVDIPTVQASSPRRKSMSSRGPVLSSRAGEKLNEVLYELFAAEDSLDANDAQGRLLSEIFVPDANPDATPIVTTDFLRKVVSLVNKCAGAGKLDQVEDGKLTRLMKILDAQIRAVESLDLPFGENAETDECDSATTPTRRKSKGRCGMQVGERDGAEDDGEDDEAEVSEFAEQVTVKVEKILNGVEAAILALTMLSQAKLPKHLYSEDLIGACINLSRIHLANTVIPALRASALVKNQEQFAANGRQMMQLRRLLRHGSLKRLLTVVMPTAVSTLFQRLFDVIQLTRLSDSLVVSVGYASVMPFFVDMPTGVTRASAGLAEERTLDGIRLACLVMVTLTDICASSGAEELDPGRDYDFASEIAQHTPEC</sequence>
<feature type="compositionally biased region" description="Polar residues" evidence="1">
    <location>
        <begin position="264"/>
        <end position="282"/>
    </location>
</feature>
<organism evidence="2 3">
    <name type="scientific">Olpidium bornovanus</name>
    <dbReference type="NCBI Taxonomy" id="278681"/>
    <lineage>
        <taxon>Eukaryota</taxon>
        <taxon>Fungi</taxon>
        <taxon>Fungi incertae sedis</taxon>
        <taxon>Olpidiomycota</taxon>
        <taxon>Olpidiomycotina</taxon>
        <taxon>Olpidiomycetes</taxon>
        <taxon>Olpidiales</taxon>
        <taxon>Olpidiaceae</taxon>
        <taxon>Olpidium</taxon>
    </lineage>
</organism>
<evidence type="ECO:0000313" key="3">
    <source>
        <dbReference type="Proteomes" id="UP000673691"/>
    </source>
</evidence>
<protein>
    <submittedName>
        <fullName evidence="2">Uncharacterized protein</fullName>
    </submittedName>
</protein>
<evidence type="ECO:0000256" key="1">
    <source>
        <dbReference type="SAM" id="MobiDB-lite"/>
    </source>
</evidence>
<dbReference type="GO" id="GO:0034087">
    <property type="term" value="P:establishment of mitotic sister chromatid cohesion"/>
    <property type="evidence" value="ECO:0007669"/>
    <property type="project" value="TreeGrafter"/>
</dbReference>
<feature type="compositionally biased region" description="Polar residues" evidence="1">
    <location>
        <begin position="228"/>
        <end position="245"/>
    </location>
</feature>
<evidence type="ECO:0000313" key="2">
    <source>
        <dbReference type="EMBL" id="KAG5455447.1"/>
    </source>
</evidence>
<feature type="compositionally biased region" description="Basic and acidic residues" evidence="1">
    <location>
        <begin position="63"/>
        <end position="76"/>
    </location>
</feature>
<reference evidence="2 3" key="1">
    <citation type="journal article" name="Sci. Rep.">
        <title>Genome-scale phylogenetic analyses confirm Olpidium as the closest living zoosporic fungus to the non-flagellated, terrestrial fungi.</title>
        <authorList>
            <person name="Chang Y."/>
            <person name="Rochon D."/>
            <person name="Sekimoto S."/>
            <person name="Wang Y."/>
            <person name="Chovatia M."/>
            <person name="Sandor L."/>
            <person name="Salamov A."/>
            <person name="Grigoriev I.V."/>
            <person name="Stajich J.E."/>
            <person name="Spatafora J.W."/>
        </authorList>
    </citation>
    <scope>NUCLEOTIDE SEQUENCE [LARGE SCALE GENOMIC DNA]</scope>
    <source>
        <strain evidence="2">S191</strain>
    </source>
</reference>
<dbReference type="GO" id="GO:0140588">
    <property type="term" value="P:chromatin looping"/>
    <property type="evidence" value="ECO:0007669"/>
    <property type="project" value="InterPro"/>
</dbReference>
<dbReference type="GO" id="GO:0090694">
    <property type="term" value="C:Scc2-Scc4 cohesin loading complex"/>
    <property type="evidence" value="ECO:0007669"/>
    <property type="project" value="TreeGrafter"/>
</dbReference>
<feature type="region of interest" description="Disordered" evidence="1">
    <location>
        <begin position="55"/>
        <end position="252"/>
    </location>
</feature>
<feature type="compositionally biased region" description="Low complexity" evidence="1">
    <location>
        <begin position="118"/>
        <end position="136"/>
    </location>
</feature>
<comment type="caution">
    <text evidence="2">The sequence shown here is derived from an EMBL/GenBank/DDBJ whole genome shotgun (WGS) entry which is preliminary data.</text>
</comment>
<accession>A0A8H7ZLX8</accession>
<dbReference type="EMBL" id="JAEFCI010013367">
    <property type="protein sequence ID" value="KAG5455447.1"/>
    <property type="molecule type" value="Genomic_DNA"/>
</dbReference>
<dbReference type="PANTHER" id="PTHR21704:SF18">
    <property type="entry name" value="NIPPED-B-LIKE PROTEIN"/>
    <property type="match status" value="1"/>
</dbReference>
<feature type="compositionally biased region" description="Polar residues" evidence="1">
    <location>
        <begin position="188"/>
        <end position="209"/>
    </location>
</feature>
<feature type="region of interest" description="Disordered" evidence="1">
    <location>
        <begin position="264"/>
        <end position="287"/>
    </location>
</feature>
<dbReference type="GO" id="GO:0003682">
    <property type="term" value="F:chromatin binding"/>
    <property type="evidence" value="ECO:0007669"/>
    <property type="project" value="TreeGrafter"/>
</dbReference>
<feature type="region of interest" description="Disordered" evidence="1">
    <location>
        <begin position="414"/>
        <end position="452"/>
    </location>
</feature>
<name>A0A8H7ZLX8_9FUNG</name>
<dbReference type="PANTHER" id="PTHR21704">
    <property type="entry name" value="NIPPED-B-LIKE PROTEIN DELANGIN SCC2-RELATED"/>
    <property type="match status" value="1"/>
</dbReference>
<dbReference type="GO" id="GO:0010468">
    <property type="term" value="P:regulation of gene expression"/>
    <property type="evidence" value="ECO:0007669"/>
    <property type="project" value="InterPro"/>
</dbReference>
<keyword evidence="3" id="KW-1185">Reference proteome</keyword>
<proteinExistence type="predicted"/>
<feature type="compositionally biased region" description="Polar residues" evidence="1">
    <location>
        <begin position="160"/>
        <end position="179"/>
    </location>
</feature>
<dbReference type="GO" id="GO:1990414">
    <property type="term" value="P:replication-born double-strand break repair via sister chromatid exchange"/>
    <property type="evidence" value="ECO:0007669"/>
    <property type="project" value="TreeGrafter"/>
</dbReference>
<dbReference type="Proteomes" id="UP000673691">
    <property type="component" value="Unassembled WGS sequence"/>
</dbReference>
<gene>
    <name evidence="2" type="ORF">BJ554DRAFT_5134</name>
</gene>
<dbReference type="GO" id="GO:0061775">
    <property type="term" value="F:cohesin loader activity"/>
    <property type="evidence" value="ECO:0007669"/>
    <property type="project" value="InterPro"/>
</dbReference>
<dbReference type="InterPro" id="IPR033031">
    <property type="entry name" value="Scc2/Nipped-B"/>
</dbReference>